<accession>A0A5M9JBB5</accession>
<keyword evidence="2" id="KW-1185">Reference proteome</keyword>
<dbReference type="Proteomes" id="UP000322873">
    <property type="component" value="Unassembled WGS sequence"/>
</dbReference>
<organism evidence="1 2">
    <name type="scientific">Monilinia fructicola</name>
    <name type="common">Brown rot fungus</name>
    <name type="synonym">Ciboria fructicola</name>
    <dbReference type="NCBI Taxonomy" id="38448"/>
    <lineage>
        <taxon>Eukaryota</taxon>
        <taxon>Fungi</taxon>
        <taxon>Dikarya</taxon>
        <taxon>Ascomycota</taxon>
        <taxon>Pezizomycotina</taxon>
        <taxon>Leotiomycetes</taxon>
        <taxon>Helotiales</taxon>
        <taxon>Sclerotiniaceae</taxon>
        <taxon>Monilinia</taxon>
    </lineage>
</organism>
<protein>
    <submittedName>
        <fullName evidence="1">Uncharacterized protein</fullName>
    </submittedName>
</protein>
<gene>
    <name evidence="1" type="ORF">EYC84_009167</name>
</gene>
<reference evidence="1 2" key="1">
    <citation type="submission" date="2019-06" db="EMBL/GenBank/DDBJ databases">
        <title>Genome Sequence of the Brown Rot Fungal Pathogen Monilinia fructicola.</title>
        <authorList>
            <person name="De Miccolis Angelini R.M."/>
            <person name="Landi L."/>
            <person name="Abate D."/>
            <person name="Pollastro S."/>
            <person name="Romanazzi G."/>
            <person name="Faretra F."/>
        </authorList>
    </citation>
    <scope>NUCLEOTIDE SEQUENCE [LARGE SCALE GENOMIC DNA]</scope>
    <source>
        <strain evidence="1 2">Mfrc123</strain>
    </source>
</reference>
<dbReference type="AlphaFoldDB" id="A0A5M9JBB5"/>
<dbReference type="EMBL" id="VICG01000012">
    <property type="protein sequence ID" value="KAA8566624.1"/>
    <property type="molecule type" value="Genomic_DNA"/>
</dbReference>
<evidence type="ECO:0000313" key="1">
    <source>
        <dbReference type="EMBL" id="KAA8566624.1"/>
    </source>
</evidence>
<proteinExistence type="predicted"/>
<name>A0A5M9JBB5_MONFR</name>
<sequence>MNKLTLEEGLQTQHMDLHVFHIREGNKDFGVRWSKHFYRRIESYHFYERIEACTSFPSLVSPPIQELYLIHDL</sequence>
<evidence type="ECO:0000313" key="2">
    <source>
        <dbReference type="Proteomes" id="UP000322873"/>
    </source>
</evidence>
<comment type="caution">
    <text evidence="1">The sequence shown here is derived from an EMBL/GenBank/DDBJ whole genome shotgun (WGS) entry which is preliminary data.</text>
</comment>